<protein>
    <submittedName>
        <fullName evidence="2">Uncharacterized protein</fullName>
    </submittedName>
</protein>
<keyword evidence="1" id="KW-0472">Membrane</keyword>
<keyword evidence="1" id="KW-1133">Transmembrane helix</keyword>
<dbReference type="AlphaFoldDB" id="A0A0A9F555"/>
<proteinExistence type="predicted"/>
<dbReference type="EMBL" id="GBRH01189791">
    <property type="protein sequence ID" value="JAE08105.1"/>
    <property type="molecule type" value="Transcribed_RNA"/>
</dbReference>
<reference evidence="2" key="2">
    <citation type="journal article" date="2015" name="Data Brief">
        <title>Shoot transcriptome of the giant reed, Arundo donax.</title>
        <authorList>
            <person name="Barrero R.A."/>
            <person name="Guerrero F.D."/>
            <person name="Moolhuijzen P."/>
            <person name="Goolsby J.A."/>
            <person name="Tidwell J."/>
            <person name="Bellgard S.E."/>
            <person name="Bellgard M.I."/>
        </authorList>
    </citation>
    <scope>NUCLEOTIDE SEQUENCE</scope>
    <source>
        <tissue evidence="2">Shoot tissue taken approximately 20 cm above the soil surface</tissue>
    </source>
</reference>
<reference evidence="2" key="1">
    <citation type="submission" date="2014-09" db="EMBL/GenBank/DDBJ databases">
        <authorList>
            <person name="Magalhaes I.L.F."/>
            <person name="Oliveira U."/>
            <person name="Santos F.R."/>
            <person name="Vidigal T.H.D.A."/>
            <person name="Brescovit A.D."/>
            <person name="Santos A.J."/>
        </authorList>
    </citation>
    <scope>NUCLEOTIDE SEQUENCE</scope>
    <source>
        <tissue evidence="2">Shoot tissue taken approximately 20 cm above the soil surface</tissue>
    </source>
</reference>
<sequence>MVFQCLPSIIIGIAAAVLLVITSVVDLTQYQKNVLVLVFVNCHDNLINRN</sequence>
<accession>A0A0A9F555</accession>
<evidence type="ECO:0000313" key="2">
    <source>
        <dbReference type="EMBL" id="JAE08105.1"/>
    </source>
</evidence>
<keyword evidence="1" id="KW-0812">Transmembrane</keyword>
<evidence type="ECO:0000256" key="1">
    <source>
        <dbReference type="SAM" id="Phobius"/>
    </source>
</evidence>
<name>A0A0A9F555_ARUDO</name>
<organism evidence="2">
    <name type="scientific">Arundo donax</name>
    <name type="common">Giant reed</name>
    <name type="synonym">Donax arundinaceus</name>
    <dbReference type="NCBI Taxonomy" id="35708"/>
    <lineage>
        <taxon>Eukaryota</taxon>
        <taxon>Viridiplantae</taxon>
        <taxon>Streptophyta</taxon>
        <taxon>Embryophyta</taxon>
        <taxon>Tracheophyta</taxon>
        <taxon>Spermatophyta</taxon>
        <taxon>Magnoliopsida</taxon>
        <taxon>Liliopsida</taxon>
        <taxon>Poales</taxon>
        <taxon>Poaceae</taxon>
        <taxon>PACMAD clade</taxon>
        <taxon>Arundinoideae</taxon>
        <taxon>Arundineae</taxon>
        <taxon>Arundo</taxon>
    </lineage>
</organism>
<feature type="transmembrane region" description="Helical" evidence="1">
    <location>
        <begin position="6"/>
        <end position="25"/>
    </location>
</feature>